<evidence type="ECO:0000313" key="2">
    <source>
        <dbReference type="EMBL" id="KAF9506806.1"/>
    </source>
</evidence>
<evidence type="ECO:0000259" key="1">
    <source>
        <dbReference type="Pfam" id="PF21595"/>
    </source>
</evidence>
<dbReference type="Pfam" id="PF21595">
    <property type="entry name" value="CCL2-like"/>
    <property type="match status" value="1"/>
</dbReference>
<keyword evidence="3" id="KW-1185">Reference proteome</keyword>
<evidence type="ECO:0000313" key="3">
    <source>
        <dbReference type="Proteomes" id="UP000886523"/>
    </source>
</evidence>
<comment type="caution">
    <text evidence="2">The sequence shown here is derived from an EMBL/GenBank/DDBJ whole genome shotgun (WGS) entry which is preliminary data.</text>
</comment>
<dbReference type="Proteomes" id="UP000886523">
    <property type="component" value="Unassembled WGS sequence"/>
</dbReference>
<protein>
    <recommendedName>
        <fullName evidence="1">CCL2-like lectin domain-containing protein</fullName>
    </recommendedName>
</protein>
<proteinExistence type="predicted"/>
<dbReference type="AlphaFoldDB" id="A0A9P6AL43"/>
<name>A0A9P6AL43_9AGAM</name>
<organism evidence="2 3">
    <name type="scientific">Hydnum rufescens UP504</name>
    <dbReference type="NCBI Taxonomy" id="1448309"/>
    <lineage>
        <taxon>Eukaryota</taxon>
        <taxon>Fungi</taxon>
        <taxon>Dikarya</taxon>
        <taxon>Basidiomycota</taxon>
        <taxon>Agaricomycotina</taxon>
        <taxon>Agaricomycetes</taxon>
        <taxon>Cantharellales</taxon>
        <taxon>Hydnaceae</taxon>
        <taxon>Hydnum</taxon>
    </lineage>
</organism>
<gene>
    <name evidence="2" type="ORF">BS47DRAFT_1489179</name>
</gene>
<sequence>MPPYIILSRVLSANGEELAVQYNAAGNFTLAAFNMINIPDAQHWVLNLNPVPIGDTPMIPVPAVDRQAAPGGAGGTFIQGPQLIHPHPWTFDVPGALDLSWIQGPDGNVWGSGAAEPSEAVSLTDFLVRRSLLEPKAPTPQDRDGLCGRLGSTHRPECAVSKYVAS</sequence>
<accession>A0A9P6AL43</accession>
<dbReference type="InterPro" id="IPR048746">
    <property type="entry name" value="CCL2-like_lectin"/>
</dbReference>
<dbReference type="EMBL" id="MU129098">
    <property type="protein sequence ID" value="KAF9506806.1"/>
    <property type="molecule type" value="Genomic_DNA"/>
</dbReference>
<reference evidence="2" key="1">
    <citation type="journal article" date="2020" name="Nat. Commun.">
        <title>Large-scale genome sequencing of mycorrhizal fungi provides insights into the early evolution of symbiotic traits.</title>
        <authorList>
            <person name="Miyauchi S."/>
            <person name="Kiss E."/>
            <person name="Kuo A."/>
            <person name="Drula E."/>
            <person name="Kohler A."/>
            <person name="Sanchez-Garcia M."/>
            <person name="Morin E."/>
            <person name="Andreopoulos B."/>
            <person name="Barry K.W."/>
            <person name="Bonito G."/>
            <person name="Buee M."/>
            <person name="Carver A."/>
            <person name="Chen C."/>
            <person name="Cichocki N."/>
            <person name="Clum A."/>
            <person name="Culley D."/>
            <person name="Crous P.W."/>
            <person name="Fauchery L."/>
            <person name="Girlanda M."/>
            <person name="Hayes R.D."/>
            <person name="Keri Z."/>
            <person name="LaButti K."/>
            <person name="Lipzen A."/>
            <person name="Lombard V."/>
            <person name="Magnuson J."/>
            <person name="Maillard F."/>
            <person name="Murat C."/>
            <person name="Nolan M."/>
            <person name="Ohm R.A."/>
            <person name="Pangilinan J."/>
            <person name="Pereira M.F."/>
            <person name="Perotto S."/>
            <person name="Peter M."/>
            <person name="Pfister S."/>
            <person name="Riley R."/>
            <person name="Sitrit Y."/>
            <person name="Stielow J.B."/>
            <person name="Szollosi G."/>
            <person name="Zifcakova L."/>
            <person name="Stursova M."/>
            <person name="Spatafora J.W."/>
            <person name="Tedersoo L."/>
            <person name="Vaario L.M."/>
            <person name="Yamada A."/>
            <person name="Yan M."/>
            <person name="Wang P."/>
            <person name="Xu J."/>
            <person name="Bruns T."/>
            <person name="Baldrian P."/>
            <person name="Vilgalys R."/>
            <person name="Dunand C."/>
            <person name="Henrissat B."/>
            <person name="Grigoriev I.V."/>
            <person name="Hibbett D."/>
            <person name="Nagy L.G."/>
            <person name="Martin F.M."/>
        </authorList>
    </citation>
    <scope>NUCLEOTIDE SEQUENCE</scope>
    <source>
        <strain evidence="2">UP504</strain>
    </source>
</reference>
<feature type="domain" description="CCL2-like lectin" evidence="1">
    <location>
        <begin position="4"/>
        <end position="73"/>
    </location>
</feature>